<dbReference type="InterPro" id="IPR045747">
    <property type="entry name" value="CRISPR-assoc_prot_Cas6_N_sf"/>
</dbReference>
<dbReference type="PANTHER" id="PTHR36984">
    <property type="entry name" value="CRISPR-ASSOCIATED ENDORIBONUCLEASE CAS6 1"/>
    <property type="match status" value="1"/>
</dbReference>
<comment type="caution">
    <text evidence="3">The sequence shown here is derived from an EMBL/GenBank/DDBJ whole genome shotgun (WGS) entry which is preliminary data.</text>
</comment>
<reference evidence="3 4" key="1">
    <citation type="submission" date="2021-05" db="EMBL/GenBank/DDBJ databases">
        <title>Fusibacter ferrireducens sp. nov., an anaerobic, sulfur- and Fe-reducing bacterium isolated from the mangrove sediment.</title>
        <authorList>
            <person name="Qiu D."/>
        </authorList>
    </citation>
    <scope>NUCLEOTIDE SEQUENCE [LARGE SCALE GENOMIC DNA]</scope>
    <source>
        <strain evidence="3 4">DSM 12116</strain>
    </source>
</reference>
<evidence type="ECO:0000259" key="2">
    <source>
        <dbReference type="Pfam" id="PF01881"/>
    </source>
</evidence>
<dbReference type="Gene3D" id="3.30.70.1900">
    <property type="match status" value="1"/>
</dbReference>
<sequence>MRFQLKFSLNGNRLPIETRRMFLSYFKYALSQYDANYEKTLYDGSAKMKNMTFAMYMPIADIKVEHIELRAPKMSVTLSTPDLSMGIMLHNALLKQEGHTYVYKTYEMTLEPLKILNTPTIFSQRIRAKTLSPILVRMKTEDNRDIYLTNNAPEFVQRLNEIVEARIRILEPTLLNAYQSTGIIIETSQLKKVVVKHYGQTIDGNRGIFEIASSPEILNFIYQSGLGSRCNFGFGCFERL</sequence>
<dbReference type="CDD" id="cd21140">
    <property type="entry name" value="Cas6_I-like"/>
    <property type="match status" value="1"/>
</dbReference>
<keyword evidence="4" id="KW-1185">Reference proteome</keyword>
<evidence type="ECO:0000313" key="4">
    <source>
        <dbReference type="Proteomes" id="UP000746471"/>
    </source>
</evidence>
<dbReference type="Proteomes" id="UP000746471">
    <property type="component" value="Unassembled WGS sequence"/>
</dbReference>
<dbReference type="PANTHER" id="PTHR36984:SF3">
    <property type="entry name" value="CRISPR-ASSOCIATED ENDORIBONUCLEASE CAS6"/>
    <property type="match status" value="1"/>
</dbReference>
<dbReference type="Pfam" id="PF01881">
    <property type="entry name" value="Cas_Cas6_C"/>
    <property type="match status" value="1"/>
</dbReference>
<evidence type="ECO:0000313" key="3">
    <source>
        <dbReference type="EMBL" id="MBS7525168.1"/>
    </source>
</evidence>
<gene>
    <name evidence="3" type="primary">cas6</name>
    <name evidence="3" type="ORF">KHM83_00610</name>
</gene>
<dbReference type="InterPro" id="IPR010156">
    <property type="entry name" value="CRISPR-assoc_prot_Cas6"/>
</dbReference>
<dbReference type="EMBL" id="JAHBCL010000001">
    <property type="protein sequence ID" value="MBS7525168.1"/>
    <property type="molecule type" value="Genomic_DNA"/>
</dbReference>
<keyword evidence="1" id="KW-0051">Antiviral defense</keyword>
<dbReference type="Gene3D" id="3.30.70.1890">
    <property type="match status" value="1"/>
</dbReference>
<evidence type="ECO:0000256" key="1">
    <source>
        <dbReference type="ARBA" id="ARBA00023118"/>
    </source>
</evidence>
<feature type="domain" description="CRISPR associated protein Cas6 C-terminal" evidence="2">
    <location>
        <begin position="118"/>
        <end position="238"/>
    </location>
</feature>
<dbReference type="RefSeq" id="WP_213234952.1">
    <property type="nucleotide sequence ID" value="NZ_JAHBCL010000001.1"/>
</dbReference>
<protein>
    <submittedName>
        <fullName evidence="3">CRISPR-associated endoribonuclease Cas6</fullName>
    </submittedName>
</protein>
<accession>A0ABS5PJL2</accession>
<organism evidence="3 4">
    <name type="scientific">Fusibacter paucivorans</name>
    <dbReference type="NCBI Taxonomy" id="76009"/>
    <lineage>
        <taxon>Bacteria</taxon>
        <taxon>Bacillati</taxon>
        <taxon>Bacillota</taxon>
        <taxon>Clostridia</taxon>
        <taxon>Eubacteriales</taxon>
        <taxon>Eubacteriales Family XII. Incertae Sedis</taxon>
        <taxon>Fusibacter</taxon>
    </lineage>
</organism>
<name>A0ABS5PJL2_9FIRM</name>
<dbReference type="NCBIfam" id="TIGR01877">
    <property type="entry name" value="cas_cas6"/>
    <property type="match status" value="1"/>
</dbReference>
<proteinExistence type="predicted"/>
<dbReference type="InterPro" id="IPR049435">
    <property type="entry name" value="Cas_Cas6_C"/>
</dbReference>